<evidence type="ECO:0000313" key="1">
    <source>
        <dbReference type="EMBL" id="GAH10758.1"/>
    </source>
</evidence>
<sequence>MNPTEIDLQYDFDTKAQLDIIDPSGYILTVQPYIFRSWTGKR</sequence>
<proteinExistence type="predicted"/>
<accession>X1EQ27</accession>
<dbReference type="EMBL" id="BART01035080">
    <property type="protein sequence ID" value="GAH10758.1"/>
    <property type="molecule type" value="Genomic_DNA"/>
</dbReference>
<gene>
    <name evidence="1" type="ORF">S01H4_59728</name>
</gene>
<name>X1EQ27_9ZZZZ</name>
<comment type="caution">
    <text evidence="1">The sequence shown here is derived from an EMBL/GenBank/DDBJ whole genome shotgun (WGS) entry which is preliminary data.</text>
</comment>
<protein>
    <submittedName>
        <fullName evidence="1">Uncharacterized protein</fullName>
    </submittedName>
</protein>
<dbReference type="AlphaFoldDB" id="X1EQ27"/>
<organism evidence="1">
    <name type="scientific">marine sediment metagenome</name>
    <dbReference type="NCBI Taxonomy" id="412755"/>
    <lineage>
        <taxon>unclassified sequences</taxon>
        <taxon>metagenomes</taxon>
        <taxon>ecological metagenomes</taxon>
    </lineage>
</organism>
<feature type="non-terminal residue" evidence="1">
    <location>
        <position position="42"/>
    </location>
</feature>
<reference evidence="1" key="1">
    <citation type="journal article" date="2014" name="Front. Microbiol.">
        <title>High frequency of phylogenetically diverse reductive dehalogenase-homologous genes in deep subseafloor sedimentary metagenomes.</title>
        <authorList>
            <person name="Kawai M."/>
            <person name="Futagami T."/>
            <person name="Toyoda A."/>
            <person name="Takaki Y."/>
            <person name="Nishi S."/>
            <person name="Hori S."/>
            <person name="Arai W."/>
            <person name="Tsubouchi T."/>
            <person name="Morono Y."/>
            <person name="Uchiyama I."/>
            <person name="Ito T."/>
            <person name="Fujiyama A."/>
            <person name="Inagaki F."/>
            <person name="Takami H."/>
        </authorList>
    </citation>
    <scope>NUCLEOTIDE SEQUENCE</scope>
    <source>
        <strain evidence="1">Expedition CK06-06</strain>
    </source>
</reference>